<proteinExistence type="predicted"/>
<evidence type="ECO:0000313" key="3">
    <source>
        <dbReference type="Proteomes" id="UP000276133"/>
    </source>
</evidence>
<feature type="chain" id="PRO_5017936142" evidence="1">
    <location>
        <begin position="20"/>
        <end position="229"/>
    </location>
</feature>
<feature type="signal peptide" evidence="1">
    <location>
        <begin position="1"/>
        <end position="19"/>
    </location>
</feature>
<dbReference type="EMBL" id="REGN01002531">
    <property type="protein sequence ID" value="RNA27527.1"/>
    <property type="molecule type" value="Genomic_DNA"/>
</dbReference>
<keyword evidence="1" id="KW-0732">Signal</keyword>
<accession>A0A3M7RW54</accession>
<dbReference type="Proteomes" id="UP000276133">
    <property type="component" value="Unassembled WGS sequence"/>
</dbReference>
<dbReference type="OrthoDB" id="10204300at2759"/>
<reference evidence="2 3" key="1">
    <citation type="journal article" date="2018" name="Sci. Rep.">
        <title>Genomic signatures of local adaptation to the degree of environmental predictability in rotifers.</title>
        <authorList>
            <person name="Franch-Gras L."/>
            <person name="Hahn C."/>
            <person name="Garcia-Roger E.M."/>
            <person name="Carmona M.J."/>
            <person name="Serra M."/>
            <person name="Gomez A."/>
        </authorList>
    </citation>
    <scope>NUCLEOTIDE SEQUENCE [LARGE SCALE GENOMIC DNA]</scope>
    <source>
        <strain evidence="2">HYR1</strain>
    </source>
</reference>
<keyword evidence="3" id="KW-1185">Reference proteome</keyword>
<organism evidence="2 3">
    <name type="scientific">Brachionus plicatilis</name>
    <name type="common">Marine rotifer</name>
    <name type="synonym">Brachionus muelleri</name>
    <dbReference type="NCBI Taxonomy" id="10195"/>
    <lineage>
        <taxon>Eukaryota</taxon>
        <taxon>Metazoa</taxon>
        <taxon>Spiralia</taxon>
        <taxon>Gnathifera</taxon>
        <taxon>Rotifera</taxon>
        <taxon>Eurotatoria</taxon>
        <taxon>Monogononta</taxon>
        <taxon>Pseudotrocha</taxon>
        <taxon>Ploima</taxon>
        <taxon>Brachionidae</taxon>
        <taxon>Brachionus</taxon>
    </lineage>
</organism>
<name>A0A3M7RW54_BRAPC</name>
<comment type="caution">
    <text evidence="2">The sequence shown here is derived from an EMBL/GenBank/DDBJ whole genome shotgun (WGS) entry which is preliminary data.</text>
</comment>
<evidence type="ECO:0000256" key="1">
    <source>
        <dbReference type="SAM" id="SignalP"/>
    </source>
</evidence>
<sequence>MKTLLAIALLSLSIGLSFSSSNESTPNESNDTAVNCTFTKNVLSCQYLVESVKCDAFSNIVNLTVLPMQIFGIGALNNDSASDSELVKISLYPRVLDLPVYLLSSIKVDGIAVNMSLYYSLSETDTGIRIIDKECFTRLLNFIKNVQKLHRVSVQQNMLGDSQDVDLFGLLVINNLDTRKVRYFSRGSGWGRGGFKSGWNRGGFKSGWNRGGYKSGWNRGGYKSGWGRG</sequence>
<protein>
    <submittedName>
        <fullName evidence="2">Asparagine-rich antigen</fullName>
    </submittedName>
</protein>
<gene>
    <name evidence="2" type="ORF">BpHYR1_046660</name>
</gene>
<dbReference type="AlphaFoldDB" id="A0A3M7RW54"/>
<evidence type="ECO:0000313" key="2">
    <source>
        <dbReference type="EMBL" id="RNA27527.1"/>
    </source>
</evidence>